<organism evidence="2">
    <name type="scientific">Methanobacterium veterum</name>
    <dbReference type="NCBI Taxonomy" id="408577"/>
    <lineage>
        <taxon>Archaea</taxon>
        <taxon>Methanobacteriati</taxon>
        <taxon>Methanobacteriota</taxon>
        <taxon>Methanomada group</taxon>
        <taxon>Methanobacteria</taxon>
        <taxon>Methanobacteriales</taxon>
        <taxon>Methanobacteriaceae</taxon>
        <taxon>Methanobacterium</taxon>
    </lineage>
</organism>
<accession>A0A9E5A4T7</accession>
<dbReference type="AlphaFoldDB" id="A0A9E5A4T7"/>
<gene>
    <name evidence="2" type="ORF">O3H35_02525</name>
    <name evidence="1" type="ORF">O3H54_10315</name>
</gene>
<dbReference type="EMBL" id="JAPVES010000025">
    <property type="protein sequence ID" value="MCZ3371498.1"/>
    <property type="molecule type" value="Genomic_DNA"/>
</dbReference>
<name>A0A9E5A4T7_9EURY</name>
<dbReference type="Proteomes" id="UP001074446">
    <property type="component" value="Unassembled WGS sequence"/>
</dbReference>
<keyword evidence="3" id="KW-1185">Reference proteome</keyword>
<comment type="caution">
    <text evidence="2">The sequence shown here is derived from an EMBL/GenBank/DDBJ whole genome shotgun (WGS) entry which is preliminary data.</text>
</comment>
<dbReference type="Proteomes" id="UP001068021">
    <property type="component" value="Unassembled WGS sequence"/>
</dbReference>
<sequence length="46" mass="5287">MVQCPVCEDTEKIRYMASYLTEFCVEVQFICGNCGNVFRETVDADE</sequence>
<reference evidence="2" key="1">
    <citation type="submission" date="2022-12" db="EMBL/GenBank/DDBJ databases">
        <title>Reclassification of two methanogenic archaea species isolated from the Kolyma lowland permafrost.</title>
        <authorList>
            <person name="Trubitsyn V.E."/>
            <person name="Rivkina E.M."/>
            <person name="Shcherbakova V.A."/>
        </authorList>
    </citation>
    <scope>NUCLEOTIDE SEQUENCE</scope>
    <source>
        <strain evidence="1">M2</strain>
        <strain evidence="2">MK4</strain>
    </source>
</reference>
<evidence type="ECO:0000313" key="2">
    <source>
        <dbReference type="EMBL" id="MCZ3371498.1"/>
    </source>
</evidence>
<dbReference type="EMBL" id="JAPVER010000020">
    <property type="protein sequence ID" value="MCZ3366273.1"/>
    <property type="molecule type" value="Genomic_DNA"/>
</dbReference>
<dbReference type="RefSeq" id="WP_157197622.1">
    <property type="nucleotide sequence ID" value="NZ_JAPVER010000020.1"/>
</dbReference>
<evidence type="ECO:0000313" key="3">
    <source>
        <dbReference type="Proteomes" id="UP001068021"/>
    </source>
</evidence>
<evidence type="ECO:0000313" key="1">
    <source>
        <dbReference type="EMBL" id="MCZ3366273.1"/>
    </source>
</evidence>
<proteinExistence type="predicted"/>
<protein>
    <submittedName>
        <fullName evidence="2">Uncharacterized protein</fullName>
    </submittedName>
</protein>